<evidence type="ECO:0000313" key="7">
    <source>
        <dbReference type="EMBL" id="KAH9526574.1"/>
    </source>
</evidence>
<dbReference type="Gene3D" id="2.60.40.1760">
    <property type="entry name" value="glycosyl hydrolase (family 31)"/>
    <property type="match status" value="1"/>
</dbReference>
<keyword evidence="8" id="KW-1185">Reference proteome</keyword>
<keyword evidence="4" id="KW-0812">Transmembrane</keyword>
<keyword evidence="4" id="KW-1133">Transmembrane helix</keyword>
<evidence type="ECO:0000313" key="8">
    <source>
        <dbReference type="Proteomes" id="UP000790347"/>
    </source>
</evidence>
<name>A0A922IC04_DERFA</name>
<dbReference type="PANTHER" id="PTHR22762">
    <property type="entry name" value="ALPHA-GLUCOSIDASE"/>
    <property type="match status" value="1"/>
</dbReference>
<evidence type="ECO:0000259" key="5">
    <source>
        <dbReference type="Pfam" id="PF01055"/>
    </source>
</evidence>
<dbReference type="InterPro" id="IPR000322">
    <property type="entry name" value="Glyco_hydro_31_TIM"/>
</dbReference>
<dbReference type="Gene3D" id="2.60.40.1180">
    <property type="entry name" value="Golgi alpha-mannosidase II"/>
    <property type="match status" value="2"/>
</dbReference>
<dbReference type="AlphaFoldDB" id="A0A922IC04"/>
<dbReference type="InterPro" id="IPR048395">
    <property type="entry name" value="Glyco_hydro_31_C"/>
</dbReference>
<dbReference type="Gene3D" id="3.20.20.80">
    <property type="entry name" value="Glycosidases"/>
    <property type="match status" value="1"/>
</dbReference>
<reference evidence="7" key="2">
    <citation type="journal article" date="2022" name="Res Sq">
        <title>Comparative Genomics Reveals Insights into the Divergent Evolution of Astigmatic Mites and Household Pest Adaptations.</title>
        <authorList>
            <person name="Xiong Q."/>
            <person name="Wan A.T.-Y."/>
            <person name="Liu X.-Y."/>
            <person name="Fung C.S.-H."/>
            <person name="Xiao X."/>
            <person name="Malainual N."/>
            <person name="Hou J."/>
            <person name="Wang L."/>
            <person name="Wang M."/>
            <person name="Yang K."/>
            <person name="Cui Y."/>
            <person name="Leung E."/>
            <person name="Nong W."/>
            <person name="Shin S.-K."/>
            <person name="Au S."/>
            <person name="Jeong K.Y."/>
            <person name="Chew F.T."/>
            <person name="Hui J."/>
            <person name="Leung T.F."/>
            <person name="Tungtrongchitr A."/>
            <person name="Zhong N."/>
            <person name="Liu Z."/>
            <person name="Tsui S."/>
        </authorList>
    </citation>
    <scope>NUCLEOTIDE SEQUENCE</scope>
    <source>
        <strain evidence="7">Derf</strain>
        <tissue evidence="7">Whole organism</tissue>
    </source>
</reference>
<evidence type="ECO:0000256" key="2">
    <source>
        <dbReference type="RuleBase" id="RU361185"/>
    </source>
</evidence>
<dbReference type="Proteomes" id="UP000790347">
    <property type="component" value="Unassembled WGS sequence"/>
</dbReference>
<dbReference type="EMBL" id="ASGP02000001">
    <property type="protein sequence ID" value="KAH9526574.1"/>
    <property type="molecule type" value="Genomic_DNA"/>
</dbReference>
<dbReference type="SUPFAM" id="SSF51445">
    <property type="entry name" value="(Trans)glycosidases"/>
    <property type="match status" value="1"/>
</dbReference>
<reference evidence="7" key="1">
    <citation type="submission" date="2013-05" db="EMBL/GenBank/DDBJ databases">
        <authorList>
            <person name="Yim A.K.Y."/>
            <person name="Chan T.F."/>
            <person name="Ji K.M."/>
            <person name="Liu X.Y."/>
            <person name="Zhou J.W."/>
            <person name="Li R.Q."/>
            <person name="Yang K.Y."/>
            <person name="Li J."/>
            <person name="Li M."/>
            <person name="Law P.T.W."/>
            <person name="Wu Y.L."/>
            <person name="Cai Z.L."/>
            <person name="Qin H."/>
            <person name="Bao Y."/>
            <person name="Leung R.K.K."/>
            <person name="Ng P.K.S."/>
            <person name="Zou J."/>
            <person name="Zhong X.J."/>
            <person name="Ran P.X."/>
            <person name="Zhong N.S."/>
            <person name="Liu Z.G."/>
            <person name="Tsui S.K.W."/>
        </authorList>
    </citation>
    <scope>NUCLEOTIDE SEQUENCE</scope>
    <source>
        <strain evidence="7">Derf</strain>
        <tissue evidence="7">Whole organism</tissue>
    </source>
</reference>
<dbReference type="GO" id="GO:0004558">
    <property type="term" value="F:alpha-1,4-glucosidase activity"/>
    <property type="evidence" value="ECO:0007669"/>
    <property type="project" value="TreeGrafter"/>
</dbReference>
<keyword evidence="2" id="KW-0326">Glycosidase</keyword>
<dbReference type="SUPFAM" id="SSF51011">
    <property type="entry name" value="Glycosyl hydrolase domain"/>
    <property type="match status" value="1"/>
</dbReference>
<organism evidence="7 8">
    <name type="scientific">Dermatophagoides farinae</name>
    <name type="common">American house dust mite</name>
    <dbReference type="NCBI Taxonomy" id="6954"/>
    <lineage>
        <taxon>Eukaryota</taxon>
        <taxon>Metazoa</taxon>
        <taxon>Ecdysozoa</taxon>
        <taxon>Arthropoda</taxon>
        <taxon>Chelicerata</taxon>
        <taxon>Arachnida</taxon>
        <taxon>Acari</taxon>
        <taxon>Acariformes</taxon>
        <taxon>Sarcoptiformes</taxon>
        <taxon>Astigmata</taxon>
        <taxon>Psoroptidia</taxon>
        <taxon>Analgoidea</taxon>
        <taxon>Pyroglyphidae</taxon>
        <taxon>Dermatophagoidinae</taxon>
        <taxon>Dermatophagoides</taxon>
    </lineage>
</organism>
<comment type="caution">
    <text evidence="7">The sequence shown here is derived from an EMBL/GenBank/DDBJ whole genome shotgun (WGS) entry which is preliminary data.</text>
</comment>
<protein>
    <submittedName>
        <fullName evidence="7">Uncharacterized protein</fullName>
    </submittedName>
</protein>
<dbReference type="Pfam" id="PF01055">
    <property type="entry name" value="Glyco_hydro_31_2nd"/>
    <property type="match status" value="1"/>
</dbReference>
<dbReference type="PANTHER" id="PTHR22762:SF131">
    <property type="entry name" value="GLYCOSIDE HYDROLASE FAMILY 31 N-TERMINAL DOMAIN-CONTAINING PROTEIN"/>
    <property type="match status" value="1"/>
</dbReference>
<feature type="domain" description="Glycosyl hydrolase family 31 C-terminal" evidence="6">
    <location>
        <begin position="756"/>
        <end position="840"/>
    </location>
</feature>
<dbReference type="InterPro" id="IPR013780">
    <property type="entry name" value="Glyco_hydro_b"/>
</dbReference>
<feature type="region of interest" description="Disordered" evidence="3">
    <location>
        <begin position="1"/>
        <end position="23"/>
    </location>
</feature>
<feature type="domain" description="Glycoside hydrolase family 31 TIM barrel" evidence="5">
    <location>
        <begin position="391"/>
        <end position="747"/>
    </location>
</feature>
<evidence type="ECO:0000256" key="3">
    <source>
        <dbReference type="SAM" id="MobiDB-lite"/>
    </source>
</evidence>
<dbReference type="Pfam" id="PF21365">
    <property type="entry name" value="Glyco_hydro_31_3rd"/>
    <property type="match status" value="1"/>
</dbReference>
<dbReference type="GO" id="GO:0005975">
    <property type="term" value="P:carbohydrate metabolic process"/>
    <property type="evidence" value="ECO:0007669"/>
    <property type="project" value="InterPro"/>
</dbReference>
<dbReference type="InterPro" id="IPR011013">
    <property type="entry name" value="Gal_mutarotase_sf_dom"/>
</dbReference>
<keyword evidence="2" id="KW-0378">Hydrolase</keyword>
<feature type="transmembrane region" description="Helical" evidence="4">
    <location>
        <begin position="56"/>
        <end position="77"/>
    </location>
</feature>
<proteinExistence type="inferred from homology"/>
<dbReference type="SUPFAM" id="SSF74650">
    <property type="entry name" value="Galactose mutarotase-like"/>
    <property type="match status" value="1"/>
</dbReference>
<dbReference type="GO" id="GO:0030246">
    <property type="term" value="F:carbohydrate binding"/>
    <property type="evidence" value="ECO:0007669"/>
    <property type="project" value="InterPro"/>
</dbReference>
<sequence length="1011" mass="116812">MESKYVDIPLNNNDNDDEENTSTTIQRRIHQQNSTADKQNNNDLHVMVRKIFCNHFVPFVGLFALCAFIGIGTPMIWNQIWKPNSNVTIETDLRYDCSPLKPKKSEKCSEICKLDQLAKYDEIRCYYRMETSEDIDDDSILMPRYSIEQIDDFNYLLSLKTPPPFIHDQKNDDLSKDPIIHRKLSLSIRYHNPNHSSVLIKPIHEDETLWSKNFDFNYQPHNSSIDSEAEITVENDLKNNYFQLKIRRKSTDAKLFDMGSHTPFIYANGYIEITTLLVNDIMYGLGQSNQPFRHNFSIPRKWNLLNQYHDNLTMNATSLFGSHPFYLGIDNPKQGNAYGVLLLNSFPIQAIINARPSLTLRTMGGHVELHFFYGPRPIDVIRQLQNFIHKPAMPPYWSLGFHMCHTKCSLPEFTKTIDKLHSLSIPIESDCGTSLKISDQNQFNQFASQLHNAKIHWISATIPHLLTTDGDLSQDQWNKNVLMMKKSDTDTKRIPYSGLMTGCSNNVAQNQKAYFPDLFNRKSRNLYSENELNSNADGFILDWNTPVNLANGNHSCLSMLNHYKWNYYYFASLNNKNPCLDLLLSESSSSSLINDNKQTIGPYLALHNMYGLKHSQAVYEKFIKNQRKRPFIMSLATFLGSGRYGGHIATPINGTWEMLQFSMKQMLDFSLFGIPMSGFPVGGYKGEKREKNGNLMRQWYQLASMQPFMIAYSGYLQSETQYTESLENTIRSAIKTRYRILPYLYTLFYRASTDGDLVAQPLFIQFPTDILTYKIQNQYMLGSALMISPSLEQDRSSIMVHFPKGRWYDFYSGQIVWNNDDGVAELSVVNINIHLRGGHMVIIQESSMTIEETRENNGFQLYGGFDRHRQASGELYLDSGDDLFPAKRYMQVFFQAEYTNLTITIQQNEDFCRAMKNQLQKKLNTILETVKLCGVIEKPNPYLVDVYEINPSNDQMKKLRTISGTKSIQFDAKLGVLVIKTDLDLCNVPYSDRHVSINKFFLNWNYTKYEI</sequence>
<evidence type="ECO:0000256" key="1">
    <source>
        <dbReference type="ARBA" id="ARBA00007806"/>
    </source>
</evidence>
<accession>A0A922IC04</accession>
<gene>
    <name evidence="7" type="ORF">DERF_000649</name>
</gene>
<comment type="similarity">
    <text evidence="1 2">Belongs to the glycosyl hydrolase 31 family.</text>
</comment>
<dbReference type="CDD" id="cd14752">
    <property type="entry name" value="GH31_N"/>
    <property type="match status" value="1"/>
</dbReference>
<evidence type="ECO:0000259" key="6">
    <source>
        <dbReference type="Pfam" id="PF21365"/>
    </source>
</evidence>
<keyword evidence="4" id="KW-0472">Membrane</keyword>
<evidence type="ECO:0000256" key="4">
    <source>
        <dbReference type="SAM" id="Phobius"/>
    </source>
</evidence>
<dbReference type="InterPro" id="IPR017853">
    <property type="entry name" value="GH"/>
</dbReference>